<keyword evidence="3 6" id="KW-0238">DNA-binding</keyword>
<comment type="subcellular location">
    <subcellularLocation>
        <location evidence="6">Cytoplasm</location>
    </subcellularLocation>
</comment>
<evidence type="ECO:0000256" key="3">
    <source>
        <dbReference type="ARBA" id="ARBA00023125"/>
    </source>
</evidence>
<keyword evidence="4 6" id="KW-0233">DNA recombination</keyword>
<dbReference type="GO" id="GO:0005524">
    <property type="term" value="F:ATP binding"/>
    <property type="evidence" value="ECO:0007669"/>
    <property type="project" value="InterPro"/>
</dbReference>
<protein>
    <recommendedName>
        <fullName evidence="6">Holliday junction branch migration complex subunit RuvA</fullName>
    </recommendedName>
</protein>
<comment type="subunit">
    <text evidence="6">Homotetramer. Forms an RuvA(8)-RuvB(12)-Holliday junction (HJ) complex. HJ DNA is sandwiched between 2 RuvA tetramers; dsDNA enters through RuvA and exits via RuvB. An RuvB hexamer assembles on each DNA strand where it exits the tetramer. Each RuvB hexamer is contacted by two RuvA subunits (via domain III) on 2 adjacent RuvB subunits; this complex drives branch migration. In the full resolvosome a probable DNA-RuvA(4)-RuvB(12)-RuvC(2) complex forms which resolves the HJ.</text>
</comment>
<keyword evidence="5 6" id="KW-0234">DNA repair</keyword>
<evidence type="ECO:0000313" key="9">
    <source>
        <dbReference type="Proteomes" id="UP000630660"/>
    </source>
</evidence>
<feature type="domain" description="Helix-hairpin-helix DNA-binding motif class 1" evidence="7">
    <location>
        <begin position="117"/>
        <end position="136"/>
    </location>
</feature>
<comment type="caution">
    <text evidence="6">Lacks conserved residue(s) required for the propagation of feature annotation.</text>
</comment>
<dbReference type="GO" id="GO:0006281">
    <property type="term" value="P:DNA repair"/>
    <property type="evidence" value="ECO:0007669"/>
    <property type="project" value="UniProtKB-UniRule"/>
</dbReference>
<dbReference type="InterPro" id="IPR000085">
    <property type="entry name" value="RuvA"/>
</dbReference>
<dbReference type="HAMAP" id="MF_00031">
    <property type="entry name" value="DNA_HJ_migration_RuvA"/>
    <property type="match status" value="1"/>
</dbReference>
<evidence type="ECO:0000313" key="8">
    <source>
        <dbReference type="EMBL" id="MBD3365361.1"/>
    </source>
</evidence>
<dbReference type="NCBIfam" id="TIGR00084">
    <property type="entry name" value="ruvA"/>
    <property type="match status" value="1"/>
</dbReference>
<reference evidence="8" key="1">
    <citation type="submission" date="2019-11" db="EMBL/GenBank/DDBJ databases">
        <title>Microbial mats filling the niche in hypersaline microbial mats.</title>
        <authorList>
            <person name="Wong H.L."/>
            <person name="Macleod F.I."/>
            <person name="White R.A. III"/>
            <person name="Burns B.P."/>
        </authorList>
    </citation>
    <scope>NUCLEOTIDE SEQUENCE</scope>
    <source>
        <strain evidence="8">Bin_327</strain>
    </source>
</reference>
<accession>A0A9D5KD02</accession>
<comment type="similarity">
    <text evidence="6">Belongs to the RuvA family.</text>
</comment>
<dbReference type="InterPro" id="IPR003583">
    <property type="entry name" value="Hlx-hairpin-Hlx_DNA-bd_motif"/>
</dbReference>
<proteinExistence type="inferred from homology"/>
<dbReference type="InterPro" id="IPR012340">
    <property type="entry name" value="NA-bd_OB-fold"/>
</dbReference>
<comment type="domain">
    <text evidence="6">Has three domains with a flexible linker between the domains II and III and assumes an 'L' shape. Domain III is highly mobile and contacts RuvB.</text>
</comment>
<dbReference type="GO" id="GO:0005737">
    <property type="term" value="C:cytoplasm"/>
    <property type="evidence" value="ECO:0007669"/>
    <property type="project" value="UniProtKB-SubCell"/>
</dbReference>
<dbReference type="GO" id="GO:0009378">
    <property type="term" value="F:four-way junction helicase activity"/>
    <property type="evidence" value="ECO:0007669"/>
    <property type="project" value="InterPro"/>
</dbReference>
<keyword evidence="2 6" id="KW-0227">DNA damage</keyword>
<dbReference type="GO" id="GO:0048476">
    <property type="term" value="C:Holliday junction resolvase complex"/>
    <property type="evidence" value="ECO:0007669"/>
    <property type="project" value="UniProtKB-UniRule"/>
</dbReference>
<comment type="caution">
    <text evidence="8">The sequence shown here is derived from an EMBL/GenBank/DDBJ whole genome shotgun (WGS) entry which is preliminary data.</text>
</comment>
<keyword evidence="8" id="KW-0347">Helicase</keyword>
<keyword evidence="1 6" id="KW-0963">Cytoplasm</keyword>
<comment type="function">
    <text evidence="6">The RuvA-RuvB-RuvC complex processes Holliday junction (HJ) DNA during genetic recombination and DNA repair, while the RuvA-RuvB complex plays an important role in the rescue of blocked DNA replication forks via replication fork reversal (RFR). RuvA specifically binds to HJ cruciform DNA, conferring on it an open structure. The RuvB hexamer acts as an ATP-dependent pump, pulling dsDNA into and through the RuvAB complex. HJ branch migration allows RuvC to scan DNA until it finds its consensus sequence, where it cleaves and resolves the cruciform DNA.</text>
</comment>
<keyword evidence="8" id="KW-0378">Hydrolase</keyword>
<dbReference type="Pfam" id="PF01330">
    <property type="entry name" value="RuvA_N"/>
    <property type="match status" value="1"/>
</dbReference>
<sequence>MIGYLEGALLRRDDEQGQITLLVSQVGYEVRLPDIVWRELGVNRMNADGQTQLKLFIYQHQTERSPRPLLIGFTNVIQREFFERFISVPNIGPTAAAKALNLPVRSIARAIEERDLGILTKLSGIGRSKAEAIVAALNGKMAKFALIQDAREPVPEVLTTDELREQVIEVLVSQLGYRKYEATLMVDESLKEKPDIQTPEELFDEVYRRKHR</sequence>
<feature type="domain" description="Helix-hairpin-helix DNA-binding motif class 1" evidence="7">
    <location>
        <begin position="83"/>
        <end position="102"/>
    </location>
</feature>
<dbReference type="SUPFAM" id="SSF47781">
    <property type="entry name" value="RuvA domain 2-like"/>
    <property type="match status" value="1"/>
</dbReference>
<evidence type="ECO:0000256" key="6">
    <source>
        <dbReference type="HAMAP-Rule" id="MF_00031"/>
    </source>
</evidence>
<dbReference type="Proteomes" id="UP000630660">
    <property type="component" value="Unassembled WGS sequence"/>
</dbReference>
<dbReference type="AlphaFoldDB" id="A0A9D5KD02"/>
<organism evidence="8 9">
    <name type="scientific">candidate division WOR-3 bacterium</name>
    <dbReference type="NCBI Taxonomy" id="2052148"/>
    <lineage>
        <taxon>Bacteria</taxon>
        <taxon>Bacteria division WOR-3</taxon>
    </lineage>
</organism>
<keyword evidence="8" id="KW-0067">ATP-binding</keyword>
<dbReference type="InterPro" id="IPR010994">
    <property type="entry name" value="RuvA_2-like"/>
</dbReference>
<dbReference type="EMBL" id="WJKJ01000304">
    <property type="protein sequence ID" value="MBD3365361.1"/>
    <property type="molecule type" value="Genomic_DNA"/>
</dbReference>
<dbReference type="Gene3D" id="1.10.150.20">
    <property type="entry name" value="5' to 3' exonuclease, C-terminal subdomain"/>
    <property type="match status" value="1"/>
</dbReference>
<feature type="region of interest" description="Domain III" evidence="6">
    <location>
        <begin position="158"/>
        <end position="212"/>
    </location>
</feature>
<evidence type="ECO:0000259" key="7">
    <source>
        <dbReference type="SMART" id="SM00278"/>
    </source>
</evidence>
<dbReference type="InterPro" id="IPR013849">
    <property type="entry name" value="DNA_helicase_Holl-junc_RuvA_I"/>
</dbReference>
<dbReference type="GO" id="GO:0006310">
    <property type="term" value="P:DNA recombination"/>
    <property type="evidence" value="ECO:0007669"/>
    <property type="project" value="UniProtKB-UniRule"/>
</dbReference>
<evidence type="ECO:0000256" key="2">
    <source>
        <dbReference type="ARBA" id="ARBA00022763"/>
    </source>
</evidence>
<keyword evidence="8" id="KW-0547">Nucleotide-binding</keyword>
<dbReference type="Pfam" id="PF14520">
    <property type="entry name" value="HHH_5"/>
    <property type="match status" value="1"/>
</dbReference>
<evidence type="ECO:0000256" key="4">
    <source>
        <dbReference type="ARBA" id="ARBA00023172"/>
    </source>
</evidence>
<dbReference type="Gene3D" id="2.40.50.140">
    <property type="entry name" value="Nucleic acid-binding proteins"/>
    <property type="match status" value="1"/>
</dbReference>
<gene>
    <name evidence="6" type="primary">ruvA</name>
    <name evidence="8" type="ORF">GF359_09130</name>
</gene>
<dbReference type="SMART" id="SM00278">
    <property type="entry name" value="HhH1"/>
    <property type="match status" value="2"/>
</dbReference>
<dbReference type="GO" id="GO:0000400">
    <property type="term" value="F:four-way junction DNA binding"/>
    <property type="evidence" value="ECO:0007669"/>
    <property type="project" value="UniProtKB-UniRule"/>
</dbReference>
<evidence type="ECO:0000256" key="5">
    <source>
        <dbReference type="ARBA" id="ARBA00023204"/>
    </source>
</evidence>
<name>A0A9D5KD02_UNCW3</name>
<evidence type="ECO:0000256" key="1">
    <source>
        <dbReference type="ARBA" id="ARBA00022490"/>
    </source>
</evidence>